<protein>
    <submittedName>
        <fullName evidence="1">Uncharacterized protein</fullName>
    </submittedName>
</protein>
<name>A0A7X1FRS4_9SPHN</name>
<dbReference type="EMBL" id="JACLAW010000005">
    <property type="protein sequence ID" value="MBC2665327.1"/>
    <property type="molecule type" value="Genomic_DNA"/>
</dbReference>
<organism evidence="1 2">
    <name type="scientific">Novosphingobium flavum</name>
    <dbReference type="NCBI Taxonomy" id="1778672"/>
    <lineage>
        <taxon>Bacteria</taxon>
        <taxon>Pseudomonadati</taxon>
        <taxon>Pseudomonadota</taxon>
        <taxon>Alphaproteobacteria</taxon>
        <taxon>Sphingomonadales</taxon>
        <taxon>Sphingomonadaceae</taxon>
        <taxon>Novosphingobium</taxon>
    </lineage>
</organism>
<dbReference type="Proteomes" id="UP000566813">
    <property type="component" value="Unassembled WGS sequence"/>
</dbReference>
<gene>
    <name evidence="1" type="ORF">H7F51_07330</name>
</gene>
<evidence type="ECO:0000313" key="2">
    <source>
        <dbReference type="Proteomes" id="UP000566813"/>
    </source>
</evidence>
<sequence>MLNDMAKADRSADWGSLKKSPYARPRLVKLEPGTAKYERAKAAFDLLRAGKDAHGDPE</sequence>
<evidence type="ECO:0000313" key="1">
    <source>
        <dbReference type="EMBL" id="MBC2665327.1"/>
    </source>
</evidence>
<proteinExistence type="predicted"/>
<dbReference type="RefSeq" id="WP_185663600.1">
    <property type="nucleotide sequence ID" value="NZ_JACLAW010000005.1"/>
</dbReference>
<accession>A0A7X1FRS4</accession>
<dbReference type="AlphaFoldDB" id="A0A7X1FRS4"/>
<comment type="caution">
    <text evidence="1">The sequence shown here is derived from an EMBL/GenBank/DDBJ whole genome shotgun (WGS) entry which is preliminary data.</text>
</comment>
<reference evidence="1 2" key="1">
    <citation type="submission" date="2020-08" db="EMBL/GenBank/DDBJ databases">
        <title>The genome sequence of type strain Novosphingobium flavum NBRC 111647.</title>
        <authorList>
            <person name="Liu Y."/>
        </authorList>
    </citation>
    <scope>NUCLEOTIDE SEQUENCE [LARGE SCALE GENOMIC DNA]</scope>
    <source>
        <strain evidence="1 2">NBRC 111647</strain>
    </source>
</reference>
<keyword evidence="2" id="KW-1185">Reference proteome</keyword>